<dbReference type="EMBL" id="RHPJ01000002">
    <property type="protein sequence ID" value="TGO04980.1"/>
    <property type="molecule type" value="Genomic_DNA"/>
</dbReference>
<dbReference type="RefSeq" id="WP_135849057.1">
    <property type="nucleotide sequence ID" value="NZ_RHPJ01000002.1"/>
</dbReference>
<name>A0A4Z1E0V4_9MICO</name>
<protein>
    <submittedName>
        <fullName evidence="1">Uncharacterized protein</fullName>
    </submittedName>
</protein>
<proteinExistence type="predicted"/>
<comment type="caution">
    <text evidence="1">The sequence shown here is derived from an EMBL/GenBank/DDBJ whole genome shotgun (WGS) entry which is preliminary data.</text>
</comment>
<reference evidence="1 2" key="1">
    <citation type="submission" date="2018-11" db="EMBL/GenBank/DDBJ databases">
        <title>Complete genome sequencing of the Actinobacteria Serinibacter sp. K3-2.</title>
        <authorList>
            <person name="Rakitin A.L."/>
            <person name="Beletsky A.V."/>
            <person name="Mardanov A.V."/>
            <person name="Ravin N.V."/>
            <person name="Gromova A.S."/>
            <person name="Filippova S.N."/>
            <person name="Gal'Chenko V.F."/>
        </authorList>
    </citation>
    <scope>NUCLEOTIDE SEQUENCE [LARGE SCALE GENOMIC DNA]</scope>
    <source>
        <strain evidence="1 2">K3-2</strain>
    </source>
</reference>
<accession>A0A4Z1E0V4</accession>
<evidence type="ECO:0000313" key="1">
    <source>
        <dbReference type="EMBL" id="TGO04980.1"/>
    </source>
</evidence>
<dbReference type="AlphaFoldDB" id="A0A4Z1E0V4"/>
<evidence type="ECO:0000313" key="2">
    <source>
        <dbReference type="Proteomes" id="UP000297318"/>
    </source>
</evidence>
<gene>
    <name evidence="1" type="ORF">SERN_0984</name>
</gene>
<keyword evidence="2" id="KW-1185">Reference proteome</keyword>
<dbReference type="OrthoDB" id="4465019at2"/>
<organism evidence="1 2">
    <name type="scientific">Serinibacter arcticus</name>
    <dbReference type="NCBI Taxonomy" id="1655435"/>
    <lineage>
        <taxon>Bacteria</taxon>
        <taxon>Bacillati</taxon>
        <taxon>Actinomycetota</taxon>
        <taxon>Actinomycetes</taxon>
        <taxon>Micrococcales</taxon>
        <taxon>Beutenbergiaceae</taxon>
        <taxon>Serinibacter</taxon>
    </lineage>
</organism>
<sequence length="86" mass="9516">MADVRTTSDDEWVVGGHRWTVTERADESRCYDIAWVSGPDPSYGFTLASSTRTPIDDAVIRREIVHVLGGVDPETGHLSRVRDVSS</sequence>
<dbReference type="Proteomes" id="UP000297318">
    <property type="component" value="Unassembled WGS sequence"/>
</dbReference>